<dbReference type="GO" id="GO:0009451">
    <property type="term" value="P:RNA modification"/>
    <property type="evidence" value="ECO:0007669"/>
    <property type="project" value="InterPro"/>
</dbReference>
<dbReference type="PROSITE" id="PS51375">
    <property type="entry name" value="PPR"/>
    <property type="match status" value="5"/>
</dbReference>
<comment type="caution">
    <text evidence="4">The sequence shown here is derived from an EMBL/GenBank/DDBJ whole genome shotgun (WGS) entry which is preliminary data.</text>
</comment>
<evidence type="ECO:0000256" key="1">
    <source>
        <dbReference type="ARBA" id="ARBA00022737"/>
    </source>
</evidence>
<dbReference type="InterPro" id="IPR046960">
    <property type="entry name" value="PPR_At4g14850-like_plant"/>
</dbReference>
<dbReference type="PANTHER" id="PTHR47926">
    <property type="entry name" value="PENTATRICOPEPTIDE REPEAT-CONTAINING PROTEIN"/>
    <property type="match status" value="1"/>
</dbReference>
<feature type="repeat" description="PPR" evidence="3">
    <location>
        <begin position="240"/>
        <end position="274"/>
    </location>
</feature>
<evidence type="ECO:0000256" key="3">
    <source>
        <dbReference type="PROSITE-ProRule" id="PRU00708"/>
    </source>
</evidence>
<accession>A0A834LVY1</accession>
<dbReference type="NCBIfam" id="TIGR00756">
    <property type="entry name" value="PPR"/>
    <property type="match status" value="6"/>
</dbReference>
<evidence type="ECO:0000256" key="2">
    <source>
        <dbReference type="ARBA" id="ARBA00061659"/>
    </source>
</evidence>
<dbReference type="FunFam" id="1.25.40.10:FF:000205">
    <property type="entry name" value="Pentatricopeptide repeat-containing protein, mitochondrial"/>
    <property type="match status" value="1"/>
</dbReference>
<dbReference type="EMBL" id="WJXA01000001">
    <property type="protein sequence ID" value="KAF7152712.1"/>
    <property type="molecule type" value="Genomic_DNA"/>
</dbReference>
<feature type="repeat" description="PPR" evidence="3">
    <location>
        <begin position="142"/>
        <end position="176"/>
    </location>
</feature>
<dbReference type="InterPro" id="IPR011990">
    <property type="entry name" value="TPR-like_helical_dom_sf"/>
</dbReference>
<dbReference type="AlphaFoldDB" id="A0A834LVY1"/>
<dbReference type="InterPro" id="IPR002885">
    <property type="entry name" value="PPR_rpt"/>
</dbReference>
<proteinExistence type="inferred from homology"/>
<evidence type="ECO:0000313" key="5">
    <source>
        <dbReference type="Proteomes" id="UP000626092"/>
    </source>
</evidence>
<dbReference type="Pfam" id="PF13041">
    <property type="entry name" value="PPR_2"/>
    <property type="match status" value="1"/>
</dbReference>
<feature type="repeat" description="PPR" evidence="3">
    <location>
        <begin position="611"/>
        <end position="645"/>
    </location>
</feature>
<dbReference type="Proteomes" id="UP000626092">
    <property type="component" value="Unassembled WGS sequence"/>
</dbReference>
<dbReference type="Pfam" id="PF13812">
    <property type="entry name" value="PPR_3"/>
    <property type="match status" value="1"/>
</dbReference>
<gene>
    <name evidence="4" type="ORF">RHSIM_Rhsim01G0072800</name>
</gene>
<keyword evidence="1" id="KW-0677">Repeat</keyword>
<dbReference type="OrthoDB" id="185373at2759"/>
<name>A0A834LVY1_RHOSS</name>
<feature type="repeat" description="PPR" evidence="3">
    <location>
        <begin position="545"/>
        <end position="575"/>
    </location>
</feature>
<dbReference type="PANTHER" id="PTHR47926:SF524">
    <property type="entry name" value="(WILD MALAYSIAN BANANA) HYPOTHETICAL PROTEIN"/>
    <property type="match status" value="1"/>
</dbReference>
<dbReference type="Gene3D" id="1.25.40.10">
    <property type="entry name" value="Tetratricopeptide repeat domain"/>
    <property type="match status" value="5"/>
</dbReference>
<keyword evidence="5" id="KW-1185">Reference proteome</keyword>
<dbReference type="Pfam" id="PF01535">
    <property type="entry name" value="PPR"/>
    <property type="match status" value="7"/>
</dbReference>
<reference evidence="4" key="1">
    <citation type="submission" date="2019-11" db="EMBL/GenBank/DDBJ databases">
        <authorList>
            <person name="Liu Y."/>
            <person name="Hou J."/>
            <person name="Li T.-Q."/>
            <person name="Guan C.-H."/>
            <person name="Wu X."/>
            <person name="Wu H.-Z."/>
            <person name="Ling F."/>
            <person name="Zhang R."/>
            <person name="Shi X.-G."/>
            <person name="Ren J.-P."/>
            <person name="Chen E.-F."/>
            <person name="Sun J.-M."/>
        </authorList>
    </citation>
    <scope>NUCLEOTIDE SEQUENCE</scope>
    <source>
        <strain evidence="4">Adult_tree_wgs_1</strain>
        <tissue evidence="4">Leaves</tissue>
    </source>
</reference>
<dbReference type="Pfam" id="PF20431">
    <property type="entry name" value="E_motif"/>
    <property type="match status" value="1"/>
</dbReference>
<evidence type="ECO:0000313" key="4">
    <source>
        <dbReference type="EMBL" id="KAF7152712.1"/>
    </source>
</evidence>
<comment type="similarity">
    <text evidence="2">Belongs to the PPR family. PCMP-E subfamily.</text>
</comment>
<dbReference type="FunFam" id="1.25.40.10:FF:000573">
    <property type="entry name" value="Pentatricopeptide repeat-containing protein mitochondrial"/>
    <property type="match status" value="1"/>
</dbReference>
<dbReference type="GO" id="GO:0005739">
    <property type="term" value="C:mitochondrion"/>
    <property type="evidence" value="ECO:0007669"/>
    <property type="project" value="UniProtKB-ARBA"/>
</dbReference>
<dbReference type="InterPro" id="IPR046848">
    <property type="entry name" value="E_motif"/>
</dbReference>
<dbReference type="FunFam" id="1.25.40.10:FF:000453">
    <property type="entry name" value="Pentatricopeptide repeat-containing protein mitochondrial"/>
    <property type="match status" value="1"/>
</dbReference>
<dbReference type="GO" id="GO:0003723">
    <property type="term" value="F:RNA binding"/>
    <property type="evidence" value="ECO:0007669"/>
    <property type="project" value="InterPro"/>
</dbReference>
<sequence length="810" mass="90420">MLTFLRNNSHVQSLCGSRVSLISTWAVLVLMITRQLTSKTLHRIAAQRSKEFKSFHSSRNVHQLFDKVTQPEFLPFQHSMLAYSRNNNHREVLGIFKKQLQCDFISTIDAVTIAVALKACRGYPRLGRNIHGFSIASGLVSNLSVSNALMSMYCKSGQFDQALSIFEKLMNPDIVSCNTVLSGFENVDDTLKFACQMNLTGMAFDAVTYSTILARCADDEEFLFGIQLHSLELKCGLGCEVFIGNALITMYCKWGHIVEAERVFDEMPKKDLVSWNAMLSGYAQEGNYGRKAIWACLEMVRRVMKLDHVSLTSIVSVCGHERNVELGRQIHSLAIKTGYAARRDYVNHVSVCNVLISLYSKCEAANDAALVFESMTDRNVISWTTMISIDEENAISLFNEMRSDGVYPNEVTFIALIHAITINNSLEEGRPVHGLCLKSNFLSKLDVANSFITMYAEFKSMEDSEKIFEELKYRGIVSWNALISGYAQNGMGQEALQTFLLAILESLPNEFTIGSVLSAVGATEAISLKHGQRCHSYLIKLGLNDPIVLGALLDMYAKRGSISESLRVFHEMPERSQVAWTAIISAYSRHGDYESVMSLFEEMEKRGARPDSITFLSVLTACGRKGMVDMGRQIFDSMVKNHLIEPSGLHYSCMVDMLGRAGRLKEAEEFVGQIPGGPGFSVLQSLLGACTIYGNVEMGKRAADALMELKPEQSGSYVLISNLYAERGDWEKVAKIRRGMRDRGVRKEVGFSWVDVGEANGSLSLHGFSSDDKSHPKTEEIYMMAGYVGSEMKILQRERERSGEERVCNL</sequence>
<feature type="repeat" description="PPR" evidence="3">
    <location>
        <begin position="576"/>
        <end position="610"/>
    </location>
</feature>
<protein>
    <recommendedName>
        <fullName evidence="6">Pentatricopeptide repeat-containing protein</fullName>
    </recommendedName>
</protein>
<organism evidence="4 5">
    <name type="scientific">Rhododendron simsii</name>
    <name type="common">Sims's rhododendron</name>
    <dbReference type="NCBI Taxonomy" id="118357"/>
    <lineage>
        <taxon>Eukaryota</taxon>
        <taxon>Viridiplantae</taxon>
        <taxon>Streptophyta</taxon>
        <taxon>Embryophyta</taxon>
        <taxon>Tracheophyta</taxon>
        <taxon>Spermatophyta</taxon>
        <taxon>Magnoliopsida</taxon>
        <taxon>eudicotyledons</taxon>
        <taxon>Gunneridae</taxon>
        <taxon>Pentapetalae</taxon>
        <taxon>asterids</taxon>
        <taxon>Ericales</taxon>
        <taxon>Ericaceae</taxon>
        <taxon>Ericoideae</taxon>
        <taxon>Rhodoreae</taxon>
        <taxon>Rhododendron</taxon>
    </lineage>
</organism>
<evidence type="ECO:0008006" key="6">
    <source>
        <dbReference type="Google" id="ProtNLM"/>
    </source>
</evidence>